<sequence length="312" mass="35738">MAVLTDRQAAKKLVQQISSDHGYLSEEELRVFSPEQRRRVENALRKKDELIGFSIITQESLHKQGEKGIGFKSVFMVAWRAHIQSGMFSFTFTHRKDDPGMGMISPVWEDNHEELDHPLTRLTLHLHESGDDNVLARIRELIDEQFRELQETVLLFMKNLTEIHVTFYNDEGEPVSSTSYSIKQPRLNHATLKRTTTANNETQTDIKHFHVTTYEAINLSQNENRTYSETEESTRAYSKSQVVLTFTLSKKDVPIIKSQDIFVFLPVRAVGFKFLIQGDLVTDASRQDIVKDSLRNQGLLNGVADAFVKAIL</sequence>
<dbReference type="InterPro" id="IPR052957">
    <property type="entry name" value="Auxin_embryo_med"/>
</dbReference>
<organism evidence="1 2">
    <name type="scientific">Cytospora mali</name>
    <name type="common">Apple Valsa canker fungus</name>
    <name type="synonym">Valsa mali</name>
    <dbReference type="NCBI Taxonomy" id="578113"/>
    <lineage>
        <taxon>Eukaryota</taxon>
        <taxon>Fungi</taxon>
        <taxon>Dikarya</taxon>
        <taxon>Ascomycota</taxon>
        <taxon>Pezizomycotina</taxon>
        <taxon>Sordariomycetes</taxon>
        <taxon>Sordariomycetidae</taxon>
        <taxon>Diaporthales</taxon>
        <taxon>Cytosporaceae</taxon>
        <taxon>Cytospora</taxon>
    </lineage>
</organism>
<dbReference type="InterPro" id="IPR036890">
    <property type="entry name" value="HATPase_C_sf"/>
</dbReference>
<evidence type="ECO:0000313" key="2">
    <source>
        <dbReference type="Proteomes" id="UP000078576"/>
    </source>
</evidence>
<name>A0A194UX02_CYTMA</name>
<proteinExistence type="predicted"/>
<dbReference type="OrthoDB" id="1262810at2759"/>
<reference evidence="2" key="1">
    <citation type="submission" date="2014-12" db="EMBL/GenBank/DDBJ databases">
        <title>Genome Sequence of Valsa Canker Pathogens Uncovers a Specific Adaption of Colonization on Woody Bark.</title>
        <authorList>
            <person name="Yin Z."/>
            <person name="Liu H."/>
            <person name="Gao X."/>
            <person name="Li Z."/>
            <person name="Song N."/>
            <person name="Ke X."/>
            <person name="Dai Q."/>
            <person name="Wu Y."/>
            <person name="Sun Y."/>
            <person name="Xu J.-R."/>
            <person name="Kang Z.K."/>
            <person name="Wang L."/>
            <person name="Huang L."/>
        </authorList>
    </citation>
    <scope>NUCLEOTIDE SEQUENCE [LARGE SCALE GENOMIC DNA]</scope>
    <source>
        <strain evidence="2">SXYL134</strain>
    </source>
</reference>
<gene>
    <name evidence="1" type="ORF">VP1G_03632</name>
</gene>
<evidence type="ECO:0000313" key="1">
    <source>
        <dbReference type="EMBL" id="KUI56225.1"/>
    </source>
</evidence>
<protein>
    <submittedName>
        <fullName evidence="1">Uncharacterized protein</fullName>
    </submittedName>
</protein>
<dbReference type="STRING" id="694573.A0A194UX02"/>
<dbReference type="Proteomes" id="UP000078576">
    <property type="component" value="Unassembled WGS sequence"/>
</dbReference>
<dbReference type="EMBL" id="KN714687">
    <property type="protein sequence ID" value="KUI56225.1"/>
    <property type="molecule type" value="Genomic_DNA"/>
</dbReference>
<dbReference type="SUPFAM" id="SSF55874">
    <property type="entry name" value="ATPase domain of HSP90 chaperone/DNA topoisomerase II/histidine kinase"/>
    <property type="match status" value="1"/>
</dbReference>
<dbReference type="PANTHER" id="PTHR32387:SF0">
    <property type="entry name" value="PROTEIN NO VEIN"/>
    <property type="match status" value="1"/>
</dbReference>
<accession>A0A194UX02</accession>
<dbReference type="PANTHER" id="PTHR32387">
    <property type="entry name" value="WU:FJ29H11"/>
    <property type="match status" value="1"/>
</dbReference>
<keyword evidence="2" id="KW-1185">Reference proteome</keyword>
<dbReference type="AlphaFoldDB" id="A0A194UX02"/>
<dbReference type="Gene3D" id="3.30.565.10">
    <property type="entry name" value="Histidine kinase-like ATPase, C-terminal domain"/>
    <property type="match status" value="1"/>
</dbReference>